<dbReference type="PANTHER" id="PTHR37540:SF10">
    <property type="entry name" value="SIGMA-70 REGION 2 FAMILY PROTEIN"/>
    <property type="match status" value="1"/>
</dbReference>
<dbReference type="OrthoDB" id="4158087at2759"/>
<feature type="region of interest" description="Disordered" evidence="1">
    <location>
        <begin position="99"/>
        <end position="191"/>
    </location>
</feature>
<dbReference type="InterPro" id="IPR021858">
    <property type="entry name" value="Fun_TF"/>
</dbReference>
<feature type="compositionally biased region" description="Low complexity" evidence="1">
    <location>
        <begin position="137"/>
        <end position="146"/>
    </location>
</feature>
<dbReference type="Pfam" id="PF11951">
    <property type="entry name" value="Fungal_trans_2"/>
    <property type="match status" value="1"/>
</dbReference>
<dbReference type="Proteomes" id="UP000224634">
    <property type="component" value="Unassembled WGS sequence"/>
</dbReference>
<reference evidence="2 3" key="1">
    <citation type="submission" date="2017-10" db="EMBL/GenBank/DDBJ databases">
        <title>Comparative genomics in systemic dimorphic fungi from Ajellomycetaceae.</title>
        <authorList>
            <person name="Munoz J.F."/>
            <person name="Mcewen J.G."/>
            <person name="Clay O.K."/>
            <person name="Cuomo C.A."/>
        </authorList>
    </citation>
    <scope>NUCLEOTIDE SEQUENCE [LARGE SCALE GENOMIC DNA]</scope>
    <source>
        <strain evidence="2 3">UAMH7299</strain>
    </source>
</reference>
<evidence type="ECO:0008006" key="4">
    <source>
        <dbReference type="Google" id="ProtNLM"/>
    </source>
</evidence>
<proteinExistence type="predicted"/>
<dbReference type="PANTHER" id="PTHR37540">
    <property type="entry name" value="TRANSCRIPTION FACTOR (ACR-2), PUTATIVE-RELATED-RELATED"/>
    <property type="match status" value="1"/>
</dbReference>
<sequence length="668" mass="74194">MGKATITAIGQGLIARSDGDSSGPSGPRANPVNAPQPKTSSVSSSTSGVSASANAGKNFEFVLVTDVESRRQVRRHAMRQYMRKRRLEGIKRLESSRAPITGWSRTSSHTDNDSGLSPIKTEDVDYDDGDNADVINSSSSPTTSGKGSVGNVTRETSIGVDSASGRVKGTPERGRDFLSPSPTSTISSGSKDPFGSYPLALNQQDQNLIHHFVSTYPLMMYKMGDAQQNNPIRAIFHQLALHDPLPFQAMLAIAAKHRAGVKGQTESVQSLTHKGNALRLIQERVQNRGPETDDGMIYAAATLAVIEKWSKYPEVEQKHIRGITELVRKRGGMQGMRATSSFLESILYWVDFSCDPKAIISPSLPWTGDIPDMLPTTLPFMSPGIHLPESLRTSLGNEIAENVSGTMRACEDFLTFFQLLHALQERLVSETPLSPSQPSEQNKSNYQHGRPNLLHPSTTLYTLLTIPHDYDHGIRDVRFIDEYTCVACLLYLNIALYDYYVASRNFDDYLRWVTLQLRKINPYETPSIASLLWILMGNGGYPAFEPSDKGERSWFASRMLRVAKRLEWKRGGSLWDNIRQTLLDFLVTQQKCGLGSQQISENEFEARKHRFPLQGTPLWDEDEMRREIMGESYCGLPVFTAPLDPITSGYVYENATTLASPSPGFKTE</sequence>
<evidence type="ECO:0000256" key="1">
    <source>
        <dbReference type="SAM" id="MobiDB-lite"/>
    </source>
</evidence>
<evidence type="ECO:0000313" key="2">
    <source>
        <dbReference type="EMBL" id="PGH27092.1"/>
    </source>
</evidence>
<organism evidence="2 3">
    <name type="scientific">Polytolypa hystricis (strain UAMH7299)</name>
    <dbReference type="NCBI Taxonomy" id="1447883"/>
    <lineage>
        <taxon>Eukaryota</taxon>
        <taxon>Fungi</taxon>
        <taxon>Dikarya</taxon>
        <taxon>Ascomycota</taxon>
        <taxon>Pezizomycotina</taxon>
        <taxon>Eurotiomycetes</taxon>
        <taxon>Eurotiomycetidae</taxon>
        <taxon>Onygenales</taxon>
        <taxon>Onygenales incertae sedis</taxon>
        <taxon>Polytolypa</taxon>
    </lineage>
</organism>
<dbReference type="STRING" id="1447883.A0A2B7Z1Y8"/>
<dbReference type="EMBL" id="PDNA01000010">
    <property type="protein sequence ID" value="PGH27092.1"/>
    <property type="molecule type" value="Genomic_DNA"/>
</dbReference>
<protein>
    <recommendedName>
        <fullName evidence="4">Transcription factor domain-containing protein</fullName>
    </recommendedName>
</protein>
<feature type="compositionally biased region" description="Low complexity" evidence="1">
    <location>
        <begin position="39"/>
        <end position="52"/>
    </location>
</feature>
<feature type="compositionally biased region" description="Low complexity" evidence="1">
    <location>
        <begin position="179"/>
        <end position="190"/>
    </location>
</feature>
<keyword evidence="3" id="KW-1185">Reference proteome</keyword>
<comment type="caution">
    <text evidence="2">The sequence shown here is derived from an EMBL/GenBank/DDBJ whole genome shotgun (WGS) entry which is preliminary data.</text>
</comment>
<gene>
    <name evidence="2" type="ORF">AJ80_01279</name>
</gene>
<evidence type="ECO:0000313" key="3">
    <source>
        <dbReference type="Proteomes" id="UP000224634"/>
    </source>
</evidence>
<name>A0A2B7Z1Y8_POLH7</name>
<accession>A0A2B7Z1Y8</accession>
<feature type="region of interest" description="Disordered" evidence="1">
    <location>
        <begin position="431"/>
        <end position="451"/>
    </location>
</feature>
<feature type="compositionally biased region" description="Polar residues" evidence="1">
    <location>
        <begin position="431"/>
        <end position="447"/>
    </location>
</feature>
<feature type="compositionally biased region" description="Polar residues" evidence="1">
    <location>
        <begin position="103"/>
        <end position="115"/>
    </location>
</feature>
<dbReference type="AlphaFoldDB" id="A0A2B7Z1Y8"/>
<feature type="region of interest" description="Disordered" evidence="1">
    <location>
        <begin position="1"/>
        <end position="52"/>
    </location>
</feature>